<dbReference type="GO" id="GO:0034599">
    <property type="term" value="P:cellular response to oxidative stress"/>
    <property type="evidence" value="ECO:0007669"/>
    <property type="project" value="UniProtKB-ARBA"/>
</dbReference>
<dbReference type="FunFam" id="1.20.5.170:FF:000067">
    <property type="entry name" value="BZIP transcription factor"/>
    <property type="match status" value="1"/>
</dbReference>
<gene>
    <name evidence="7" type="ORF">ACHE_20837A</name>
</gene>
<dbReference type="InterPro" id="IPR050936">
    <property type="entry name" value="AP-1-like"/>
</dbReference>
<feature type="compositionally biased region" description="Polar residues" evidence="5">
    <location>
        <begin position="239"/>
        <end position="248"/>
    </location>
</feature>
<organism evidence="7 8">
    <name type="scientific">Aspergillus chevalieri</name>
    <name type="common">Eurotium chevalieri</name>
    <dbReference type="NCBI Taxonomy" id="182096"/>
    <lineage>
        <taxon>Eukaryota</taxon>
        <taxon>Fungi</taxon>
        <taxon>Dikarya</taxon>
        <taxon>Ascomycota</taxon>
        <taxon>Pezizomycotina</taxon>
        <taxon>Eurotiomycetes</taxon>
        <taxon>Eurotiomycetidae</taxon>
        <taxon>Eurotiales</taxon>
        <taxon>Aspergillaceae</taxon>
        <taxon>Aspergillus</taxon>
        <taxon>Aspergillus subgen. Aspergillus</taxon>
    </lineage>
</organism>
<feature type="region of interest" description="Disordered" evidence="5">
    <location>
        <begin position="55"/>
        <end position="183"/>
    </location>
</feature>
<dbReference type="PROSITE" id="PS00036">
    <property type="entry name" value="BZIP_BASIC"/>
    <property type="match status" value="1"/>
</dbReference>
<feature type="compositionally biased region" description="Basic and acidic residues" evidence="5">
    <location>
        <begin position="152"/>
        <end position="170"/>
    </location>
</feature>
<protein>
    <recommendedName>
        <fullName evidence="6">BZIP domain-containing protein</fullName>
    </recommendedName>
</protein>
<dbReference type="KEGG" id="ache:ACHE_20837A"/>
<dbReference type="InterPro" id="IPR004827">
    <property type="entry name" value="bZIP"/>
</dbReference>
<feature type="compositionally biased region" description="Polar residues" evidence="5">
    <location>
        <begin position="201"/>
        <end position="213"/>
    </location>
</feature>
<proteinExistence type="inferred from homology"/>
<dbReference type="SUPFAM" id="SSF57959">
    <property type="entry name" value="Leucine zipper domain"/>
    <property type="match status" value="1"/>
</dbReference>
<dbReference type="Gene3D" id="1.20.5.170">
    <property type="match status" value="1"/>
</dbReference>
<dbReference type="GO" id="GO:0005737">
    <property type="term" value="C:cytoplasm"/>
    <property type="evidence" value="ECO:0007669"/>
    <property type="project" value="UniProtKB-SubCell"/>
</dbReference>
<keyword evidence="3" id="KW-0539">Nucleus</keyword>
<dbReference type="AlphaFoldDB" id="A0A7R7VIR5"/>
<comment type="subcellular location">
    <subcellularLocation>
        <location evidence="2">Cytoplasm</location>
    </subcellularLocation>
    <subcellularLocation>
        <location evidence="1">Nucleus</location>
    </subcellularLocation>
</comment>
<dbReference type="InterPro" id="IPR046347">
    <property type="entry name" value="bZIP_sf"/>
</dbReference>
<feature type="region of interest" description="Disordered" evidence="5">
    <location>
        <begin position="201"/>
        <end position="259"/>
    </location>
</feature>
<reference evidence="7" key="2">
    <citation type="submission" date="2021-02" db="EMBL/GenBank/DDBJ databases">
        <title>Aspergillus chevalieri M1 genome sequence.</title>
        <authorList>
            <person name="Kadooka C."/>
            <person name="Mori K."/>
            <person name="Futagami T."/>
        </authorList>
    </citation>
    <scope>NUCLEOTIDE SEQUENCE</scope>
    <source>
        <strain evidence="7">M1</strain>
    </source>
</reference>
<dbReference type="RefSeq" id="XP_043133901.1">
    <property type="nucleotide sequence ID" value="XM_043285183.1"/>
</dbReference>
<dbReference type="PANTHER" id="PTHR40621:SF8">
    <property type="entry name" value="AP-1-LIKE TRANSCRIPTION FACTOR YAP3"/>
    <property type="match status" value="1"/>
</dbReference>
<reference evidence="7" key="1">
    <citation type="submission" date="2021-01" db="EMBL/GenBank/DDBJ databases">
        <authorList>
            <consortium name="Aspergillus chevalieri M1 genome sequencing consortium"/>
            <person name="Kazuki M."/>
            <person name="Futagami T."/>
        </authorList>
    </citation>
    <scope>NUCLEOTIDE SEQUENCE</scope>
    <source>
        <strain evidence="7">M1</strain>
    </source>
</reference>
<evidence type="ECO:0000313" key="7">
    <source>
        <dbReference type="EMBL" id="BCR85379.1"/>
    </source>
</evidence>
<feature type="compositionally biased region" description="Basic and acidic residues" evidence="5">
    <location>
        <begin position="128"/>
        <end position="141"/>
    </location>
</feature>
<evidence type="ECO:0000256" key="1">
    <source>
        <dbReference type="ARBA" id="ARBA00004123"/>
    </source>
</evidence>
<accession>A0A7R7VIR5</accession>
<feature type="compositionally biased region" description="Polar residues" evidence="5">
    <location>
        <begin position="104"/>
        <end position="117"/>
    </location>
</feature>
<dbReference type="PANTHER" id="PTHR40621">
    <property type="entry name" value="TRANSCRIPTION FACTOR KAPC-RELATED"/>
    <property type="match status" value="1"/>
</dbReference>
<dbReference type="Pfam" id="PF00170">
    <property type="entry name" value="bZIP_1"/>
    <property type="match status" value="1"/>
</dbReference>
<comment type="similarity">
    <text evidence="4">Belongs to the bZIP family. YAP subfamily.</text>
</comment>
<dbReference type="EMBL" id="AP024417">
    <property type="protein sequence ID" value="BCR85379.1"/>
    <property type="molecule type" value="Genomic_DNA"/>
</dbReference>
<dbReference type="GeneID" id="66979738"/>
<dbReference type="GO" id="GO:0090575">
    <property type="term" value="C:RNA polymerase II transcription regulator complex"/>
    <property type="evidence" value="ECO:0007669"/>
    <property type="project" value="TreeGrafter"/>
</dbReference>
<feature type="domain" description="BZIP" evidence="6">
    <location>
        <begin position="141"/>
        <end position="199"/>
    </location>
</feature>
<keyword evidence="8" id="KW-1185">Reference proteome</keyword>
<evidence type="ECO:0000256" key="5">
    <source>
        <dbReference type="SAM" id="MobiDB-lite"/>
    </source>
</evidence>
<dbReference type="GO" id="GO:0001228">
    <property type="term" value="F:DNA-binding transcription activator activity, RNA polymerase II-specific"/>
    <property type="evidence" value="ECO:0007669"/>
    <property type="project" value="TreeGrafter"/>
</dbReference>
<evidence type="ECO:0000313" key="8">
    <source>
        <dbReference type="Proteomes" id="UP000637239"/>
    </source>
</evidence>
<evidence type="ECO:0000256" key="2">
    <source>
        <dbReference type="ARBA" id="ARBA00004496"/>
    </source>
</evidence>
<evidence type="ECO:0000256" key="3">
    <source>
        <dbReference type="ARBA" id="ARBA00023242"/>
    </source>
</evidence>
<dbReference type="Proteomes" id="UP000637239">
    <property type="component" value="Chromosome 2"/>
</dbReference>
<dbReference type="CDD" id="cd14688">
    <property type="entry name" value="bZIP_YAP"/>
    <property type="match status" value="1"/>
</dbReference>
<feature type="compositionally biased region" description="Low complexity" evidence="5">
    <location>
        <begin position="55"/>
        <end position="66"/>
    </location>
</feature>
<sequence>MLAISYTETSEMDYSYMTDTSQPFSLYDLHSLPTPDASQAPPGADDLIAAALNYRNNENPNSNNDNAPFDLGFGLDPNTPFAQHQQHYQHHQNPPPPHSPPESLKQSSEGNLHSHGSTGVAESLGRSSSEEKDGGVVDPNKRKAQNRAAQRAFRERKERHVKDLEQKVNDLEGESSTLHADNERLKQELARFATENEILRATSQNHPQSNPSTHPYRHPSNEPTTTGPMVYKPLDFKPSSASTSTPAKQGTGTGAAATTAPHRIATCPLTGERLLDTGATWDFIQEHELFKQGLVDIANVHAQLKQIAQCNGQGPAFPEGAVRKAIERCAEGRDGL</sequence>
<name>A0A7R7VIR5_ASPCH</name>
<evidence type="ECO:0000256" key="4">
    <source>
        <dbReference type="ARBA" id="ARBA00038132"/>
    </source>
</evidence>
<dbReference type="SMART" id="SM00338">
    <property type="entry name" value="BRLZ"/>
    <property type="match status" value="1"/>
</dbReference>
<dbReference type="PROSITE" id="PS50217">
    <property type="entry name" value="BZIP"/>
    <property type="match status" value="1"/>
</dbReference>
<evidence type="ECO:0000259" key="6">
    <source>
        <dbReference type="PROSITE" id="PS50217"/>
    </source>
</evidence>
<dbReference type="GO" id="GO:0000976">
    <property type="term" value="F:transcription cis-regulatory region binding"/>
    <property type="evidence" value="ECO:0007669"/>
    <property type="project" value="InterPro"/>
</dbReference>
<dbReference type="Gene3D" id="1.10.238.100">
    <property type="entry name" value="YAP1 redox domain. Chain B"/>
    <property type="match status" value="1"/>
</dbReference>